<dbReference type="AlphaFoldDB" id="A0AB73QT69"/>
<sequence>MGYHVIDPETNEKIHVKDWEVKYPGLDATCDVCNTEMYIRAEATSDKKPHFAHYPKRSNCPTILKNRKRYEDFAPTEIDRVNAENIKKTVLANLWGTFLKCQEIMETKLYESEFKSMIKKANERNIWLYKGLTMKYVPYILLVNYGVFPKADKRSKKVHFVFDAVISNFDDLWVESKVKQKIWRVYPDYENTIETVDIEWDECQYVKPYFINYITGIKEEAIQW</sequence>
<comment type="caution">
    <text evidence="1">The sequence shown here is derived from an EMBL/GenBank/DDBJ whole genome shotgun (WGS) entry which is preliminary data.</text>
</comment>
<dbReference type="Proteomes" id="UP000220969">
    <property type="component" value="Unassembled WGS sequence"/>
</dbReference>
<proteinExistence type="predicted"/>
<reference evidence="1" key="1">
    <citation type="submission" date="2017-09" db="EMBL/GenBank/DDBJ databases">
        <title>Large-scale bioinformatics analysis of Bacillus genomes uncovers conserved roles of natural products in bacterial physiology.</title>
        <authorList>
            <consortium name="Agbiome Team Llc"/>
            <person name="Bleich R.M."/>
            <person name="Kirk G.J."/>
            <person name="Santa Maria K.C."/>
            <person name="Allen S.E."/>
            <person name="Farag S."/>
            <person name="Shank E.A."/>
            <person name="Bowers A."/>
        </authorList>
    </citation>
    <scope>NUCLEOTIDE SEQUENCE</scope>
    <source>
        <strain evidence="1">AFS005430</strain>
    </source>
</reference>
<name>A0AB73QT69_9BACI</name>
<organism evidence="1">
    <name type="scientific">Bacillus toyonensis</name>
    <dbReference type="NCBI Taxonomy" id="155322"/>
    <lineage>
        <taxon>Bacteria</taxon>
        <taxon>Bacillati</taxon>
        <taxon>Bacillota</taxon>
        <taxon>Bacilli</taxon>
        <taxon>Bacillales</taxon>
        <taxon>Bacillaceae</taxon>
        <taxon>Bacillus</taxon>
        <taxon>Bacillus cereus group</taxon>
    </lineage>
</organism>
<evidence type="ECO:0000313" key="1">
    <source>
        <dbReference type="EMBL" id="PEI83246.1"/>
    </source>
</evidence>
<gene>
    <name evidence="1" type="ORF">CN678_25225</name>
</gene>
<evidence type="ECO:0008006" key="2">
    <source>
        <dbReference type="Google" id="ProtNLM"/>
    </source>
</evidence>
<accession>A0AB73QT69</accession>
<protein>
    <recommendedName>
        <fullName evidence="2">Competence protein</fullName>
    </recommendedName>
</protein>
<dbReference type="RefSeq" id="WP_088080433.1">
    <property type="nucleotide sequence ID" value="NZ_NUEH01000059.1"/>
</dbReference>
<dbReference type="EMBL" id="NUEH01000059">
    <property type="protein sequence ID" value="PEI83246.1"/>
    <property type="molecule type" value="Genomic_DNA"/>
</dbReference>